<evidence type="ECO:0000256" key="2">
    <source>
        <dbReference type="ARBA" id="ARBA00022980"/>
    </source>
</evidence>
<dbReference type="GO" id="GO:1990904">
    <property type="term" value="C:ribonucleoprotein complex"/>
    <property type="evidence" value="ECO:0007669"/>
    <property type="project" value="UniProtKB-KW"/>
</dbReference>
<keyword evidence="3 4" id="KW-0687">Ribonucleoprotein</keyword>
<keyword evidence="2 4" id="KW-0689">Ribosomal protein</keyword>
<geneLocation type="chloroplast" evidence="5"/>
<dbReference type="PRINTS" id="PR01249">
    <property type="entry name" value="RIBOSOMALL31"/>
</dbReference>
<organism evidence="5">
    <name type="scientific">Karlodinium veneficum</name>
    <name type="common">Dinoflagellate</name>
    <name type="synonym">Karlodinium micrum</name>
    <dbReference type="NCBI Taxonomy" id="407301"/>
    <lineage>
        <taxon>Eukaryota</taxon>
        <taxon>Sar</taxon>
        <taxon>Alveolata</taxon>
        <taxon>Dinophyceae</taxon>
        <taxon>Gymnodiniales</taxon>
        <taxon>Kareniaceae</taxon>
        <taxon>Karlodinium</taxon>
    </lineage>
</organism>
<dbReference type="GO" id="GO:0005840">
    <property type="term" value="C:ribosome"/>
    <property type="evidence" value="ECO:0007669"/>
    <property type="project" value="UniProtKB-KW"/>
</dbReference>
<evidence type="ECO:0000256" key="3">
    <source>
        <dbReference type="ARBA" id="ARBA00023274"/>
    </source>
</evidence>
<dbReference type="GO" id="GO:0006412">
    <property type="term" value="P:translation"/>
    <property type="evidence" value="ECO:0007669"/>
    <property type="project" value="InterPro"/>
</dbReference>
<sequence length="66" mass="7733">MPKKLIHPIWYSNARVYLDDQLILKVGSTQSKLNIDSWSGTHPFYTGTQKDVKIDSQLERFFKKYG</sequence>
<dbReference type="AlphaFoldDB" id="G1E778"/>
<comment type="similarity">
    <text evidence="1">Belongs to the bacterial ribosomal protein bL31 family. Type A subfamily.</text>
</comment>
<evidence type="ECO:0000313" key="5">
    <source>
        <dbReference type="EMBL" id="AEJ72967.1"/>
    </source>
</evidence>
<dbReference type="GO" id="GO:0003735">
    <property type="term" value="F:structural constituent of ribosome"/>
    <property type="evidence" value="ECO:0007669"/>
    <property type="project" value="InterPro"/>
</dbReference>
<dbReference type="SUPFAM" id="SSF143800">
    <property type="entry name" value="L28p-like"/>
    <property type="match status" value="1"/>
</dbReference>
<dbReference type="NCBIfam" id="TIGR00105">
    <property type="entry name" value="L31"/>
    <property type="match status" value="1"/>
</dbReference>
<protein>
    <recommendedName>
        <fullName evidence="4">50S ribosomal protein L31</fullName>
    </recommendedName>
</protein>
<keyword evidence="5" id="KW-0150">Chloroplast</keyword>
<gene>
    <name evidence="5" type="primary">rpl31</name>
</gene>
<reference evidence="5" key="1">
    <citation type="journal article" date="2011" name="PLoS ONE">
        <title>Genome evolution of a tertiary dinoflagellate plastid.</title>
        <authorList>
            <person name="Gabrielsen T.M."/>
            <person name="Minge M.A."/>
            <person name="Espelund M."/>
            <person name="Tooming-Klunderud A."/>
            <person name="Patil V."/>
            <person name="Nederbragt A.J."/>
            <person name="Otis C."/>
            <person name="Turmel M."/>
            <person name="Shalchian-Tabrizi K."/>
            <person name="Lemieux C."/>
            <person name="Jakobsen K.S."/>
        </authorList>
    </citation>
    <scope>NUCLEOTIDE SEQUENCE</scope>
</reference>
<evidence type="ECO:0000256" key="4">
    <source>
        <dbReference type="RuleBase" id="RU000564"/>
    </source>
</evidence>
<dbReference type="Gene3D" id="4.10.830.30">
    <property type="entry name" value="Ribosomal protein L31"/>
    <property type="match status" value="1"/>
</dbReference>
<accession>G1E778</accession>
<proteinExistence type="inferred from homology"/>
<dbReference type="PANTHER" id="PTHR33280:SF1">
    <property type="entry name" value="LARGE RIBOSOMAL SUBUNIT PROTEIN BL31C"/>
    <property type="match status" value="1"/>
</dbReference>
<name>G1E778_KARVE</name>
<dbReference type="InterPro" id="IPR034704">
    <property type="entry name" value="Ribosomal_bL28/bL31-like_sf"/>
</dbReference>
<keyword evidence="5" id="KW-0934">Plastid</keyword>
<dbReference type="EMBL" id="JN039300">
    <property type="protein sequence ID" value="AEJ72967.1"/>
    <property type="molecule type" value="Genomic_DNA"/>
</dbReference>
<dbReference type="InterPro" id="IPR002150">
    <property type="entry name" value="Ribosomal_bL31"/>
</dbReference>
<dbReference type="Pfam" id="PF01197">
    <property type="entry name" value="Ribosomal_L31"/>
    <property type="match status" value="1"/>
</dbReference>
<dbReference type="PANTHER" id="PTHR33280">
    <property type="entry name" value="50S RIBOSOMAL PROTEIN L31, CHLOROPLASTIC"/>
    <property type="match status" value="1"/>
</dbReference>
<evidence type="ECO:0000256" key="1">
    <source>
        <dbReference type="ARBA" id="ARBA00009296"/>
    </source>
</evidence>
<dbReference type="InterPro" id="IPR042105">
    <property type="entry name" value="Ribosomal_bL31_sf"/>
</dbReference>